<accession>A0ACC0K706</accession>
<comment type="caution">
    <text evidence="1">The sequence shown here is derived from an EMBL/GenBank/DDBJ whole genome shotgun (WGS) entry which is preliminary data.</text>
</comment>
<sequence>MNVSPIFVTFIFLNLFIVILSKNSNDYFVSREDIICVQRSRCSCVFPNGTGIDLLPSAKKSVLTSFNTYEETLYPSSGVVLSTYYYHPCYDVTFAGSIIEPTSHNMCKQRFTICRRVIFNTRSPDAPNTLVKDNVCYDFLASSDNTEFAPDGSYIKYLNMLSYTIVYLVCADIADALYAKDLSEPTAIICRHKFTLINTNNKTTDTFVRNGEAYDFLGSANLSEFAPNGSYIKYANLPSYSYVYLVCAETDDEFYIKDLTEPNEIKLQFFSRNACLRQIDSNRSVGSTLLIIFFCFVIFYLVLGIGTKKFLMGATGVEVIPNLMFWTELPLLVKDGWAFLISGFRLPSRGPGPTTASDPNSYDSI</sequence>
<evidence type="ECO:0000313" key="1">
    <source>
        <dbReference type="EMBL" id="KAI8432159.1"/>
    </source>
</evidence>
<gene>
    <name evidence="1" type="ORF">MSG28_004626</name>
</gene>
<protein>
    <submittedName>
        <fullName evidence="1">Uncharacterized protein</fullName>
    </submittedName>
</protein>
<proteinExistence type="predicted"/>
<name>A0ACC0K706_CHOFU</name>
<reference evidence="1 2" key="1">
    <citation type="journal article" date="2022" name="Genome Biol. Evol.">
        <title>The Spruce Budworm Genome: Reconstructing the Evolutionary History of Antifreeze Proteins.</title>
        <authorList>
            <person name="Beliveau C."/>
            <person name="Gagne P."/>
            <person name="Picq S."/>
            <person name="Vernygora O."/>
            <person name="Keeling C.I."/>
            <person name="Pinkney K."/>
            <person name="Doucet D."/>
            <person name="Wen F."/>
            <person name="Johnston J.S."/>
            <person name="Maaroufi H."/>
            <person name="Boyle B."/>
            <person name="Laroche J."/>
            <person name="Dewar K."/>
            <person name="Juretic N."/>
            <person name="Blackburn G."/>
            <person name="Nisole A."/>
            <person name="Brunet B."/>
            <person name="Brandao M."/>
            <person name="Lumley L."/>
            <person name="Duan J."/>
            <person name="Quan G."/>
            <person name="Lucarotti C.J."/>
            <person name="Roe A.D."/>
            <person name="Sperling F.A.H."/>
            <person name="Levesque R.C."/>
            <person name="Cusson M."/>
        </authorList>
    </citation>
    <scope>NUCLEOTIDE SEQUENCE [LARGE SCALE GENOMIC DNA]</scope>
    <source>
        <strain evidence="1">Glfc:IPQL:Cfum</strain>
    </source>
</reference>
<organism evidence="1 2">
    <name type="scientific">Choristoneura fumiferana</name>
    <name type="common">Spruce budworm moth</name>
    <name type="synonym">Archips fumiferana</name>
    <dbReference type="NCBI Taxonomy" id="7141"/>
    <lineage>
        <taxon>Eukaryota</taxon>
        <taxon>Metazoa</taxon>
        <taxon>Ecdysozoa</taxon>
        <taxon>Arthropoda</taxon>
        <taxon>Hexapoda</taxon>
        <taxon>Insecta</taxon>
        <taxon>Pterygota</taxon>
        <taxon>Neoptera</taxon>
        <taxon>Endopterygota</taxon>
        <taxon>Lepidoptera</taxon>
        <taxon>Glossata</taxon>
        <taxon>Ditrysia</taxon>
        <taxon>Tortricoidea</taxon>
        <taxon>Tortricidae</taxon>
        <taxon>Tortricinae</taxon>
        <taxon>Choristoneura</taxon>
    </lineage>
</organism>
<evidence type="ECO:0000313" key="2">
    <source>
        <dbReference type="Proteomes" id="UP001064048"/>
    </source>
</evidence>
<keyword evidence="2" id="KW-1185">Reference proteome</keyword>
<dbReference type="Proteomes" id="UP001064048">
    <property type="component" value="Chromosome 7"/>
</dbReference>
<dbReference type="EMBL" id="CM046107">
    <property type="protein sequence ID" value="KAI8432159.1"/>
    <property type="molecule type" value="Genomic_DNA"/>
</dbReference>